<sequence length="361" mass="42250">MAELNVLNNFTIVDDDTLIINHDEQTIIEKIKKDKNVFINLPNNKKTENLCIQLMYIDATLIEYIPNKTPKIIIAALKNKPKTLQYLTIDEQLPNYCEIVVNNDGMNLEYIKDQTDKAYICLLATDKNPEALQFVQHQTYDICMQAILKNPETIKYVKIKDELLYYEAVKLDGNTIKYVPIKYQTEKICELALSYNGLNLEYIENQTPKLCQIALNNTIESCKFIKSYLQIIYNNNDLEVKYKDNIKVMIHDYNNNKTYYKNYDKTLLSIIFNYVENELGERGLNNTKKIFANNKSDPEKIRLDNSFTEGLFIMQVETNKYNIYEKKIQVNKVLGYIMDSTNIIPSIQLIRTYGLMEYLTD</sequence>
<evidence type="ECO:0008006" key="2">
    <source>
        <dbReference type="Google" id="ProtNLM"/>
    </source>
</evidence>
<evidence type="ECO:0000313" key="1">
    <source>
        <dbReference type="EMBL" id="ARF10867.1"/>
    </source>
</evidence>
<reference evidence="1" key="1">
    <citation type="journal article" date="2017" name="Science">
        <title>Giant viruses with an expanded complement of translation system components.</title>
        <authorList>
            <person name="Schulz F."/>
            <person name="Yutin N."/>
            <person name="Ivanova N.N."/>
            <person name="Ortega D.R."/>
            <person name="Lee T.K."/>
            <person name="Vierheilig J."/>
            <person name="Daims H."/>
            <person name="Horn M."/>
            <person name="Wagner M."/>
            <person name="Jensen G.J."/>
            <person name="Kyrpides N.C."/>
            <person name="Koonin E.V."/>
            <person name="Woyke T."/>
        </authorList>
    </citation>
    <scope>NUCLEOTIDE SEQUENCE</scope>
    <source>
        <strain evidence="1">HKV1</strain>
    </source>
</reference>
<name>A0A1V0SGM2_9VIRU</name>
<dbReference type="EMBL" id="KY684105">
    <property type="protein sequence ID" value="ARF10867.1"/>
    <property type="molecule type" value="Genomic_DNA"/>
</dbReference>
<protein>
    <recommendedName>
        <fullName evidence="2">DUF4116 domain-containing protein</fullName>
    </recommendedName>
</protein>
<accession>A0A1V0SGM2</accession>
<organism evidence="1">
    <name type="scientific">Hokovirus HKV1</name>
    <dbReference type="NCBI Taxonomy" id="1977638"/>
    <lineage>
        <taxon>Viruses</taxon>
        <taxon>Varidnaviria</taxon>
        <taxon>Bamfordvirae</taxon>
        <taxon>Nucleocytoviricota</taxon>
        <taxon>Megaviricetes</taxon>
        <taxon>Imitervirales</taxon>
        <taxon>Mimiviridae</taxon>
        <taxon>Klosneuvirinae</taxon>
        <taxon>Hokovirus</taxon>
    </lineage>
</organism>
<proteinExistence type="predicted"/>
<gene>
    <name evidence="1" type="ORF">Hokovirus_3_140</name>
</gene>